<proteinExistence type="predicted"/>
<reference evidence="1" key="1">
    <citation type="submission" date="2017-05" db="UniProtKB">
        <authorList>
            <consortium name="EnsemblMetazoa"/>
        </authorList>
    </citation>
    <scope>IDENTIFICATION</scope>
</reference>
<dbReference type="InParanoid" id="A0A1X7TCL3"/>
<dbReference type="EnsemblMetazoa" id="Aqu2.1.12095_001">
    <property type="protein sequence ID" value="Aqu2.1.12095_001"/>
    <property type="gene ID" value="Aqu2.1.12095"/>
</dbReference>
<organism evidence="1">
    <name type="scientific">Amphimedon queenslandica</name>
    <name type="common">Sponge</name>
    <dbReference type="NCBI Taxonomy" id="400682"/>
    <lineage>
        <taxon>Eukaryota</taxon>
        <taxon>Metazoa</taxon>
        <taxon>Porifera</taxon>
        <taxon>Demospongiae</taxon>
        <taxon>Heteroscleromorpha</taxon>
        <taxon>Haplosclerida</taxon>
        <taxon>Niphatidae</taxon>
        <taxon>Amphimedon</taxon>
    </lineage>
</organism>
<dbReference type="Gene3D" id="3.40.50.300">
    <property type="entry name" value="P-loop containing nucleotide triphosphate hydrolases"/>
    <property type="match status" value="1"/>
</dbReference>
<accession>A0A1X7TCL3</accession>
<name>A0A1X7TCL3_AMPQE</name>
<protein>
    <submittedName>
        <fullName evidence="1">Uncharacterized protein</fullName>
    </submittedName>
</protein>
<dbReference type="STRING" id="400682.A0A1X7TCL3"/>
<evidence type="ECO:0000313" key="1">
    <source>
        <dbReference type="EnsemblMetazoa" id="Aqu2.1.12095_001"/>
    </source>
</evidence>
<dbReference type="AlphaFoldDB" id="A0A1X7TCL3"/>
<sequence length="356" mass="38630">MGRDFVSAAEQELDLAKIVNDEVKSNTPVLLCSVPGYDACGRVNDLSASQNKQCTSIAIGSTEGFNLAEKAISSASKTEVIIIIVIASIIKISFLKMGLIEECPFGYPASIQDDYEKLLTRDINVQFLQVLAPGVVHPNCPSNKTGSATNLYPSASTPSGDKSLADGVGINKRLKMEDLGLVLVDGGFTASLLISRMYRLLSEEEREDSFWETIEDVANKLFLIPCLPEGLLSLEVTLPSCSLPTIIMPPRGGRGIQKILKVWPQTSVPPPQIYYLMLAPIPVQIGLNRSMEMKERDRMGTSNSDVVSCEASHSLAVCVLLGVWSMTIELLGRVCPAESVGKLKHSIFNQLQGKDI</sequence>
<dbReference type="eggNOG" id="KOG3595">
    <property type="taxonomic scope" value="Eukaryota"/>
</dbReference>
<dbReference type="OrthoDB" id="298098at2759"/>
<dbReference type="InterPro" id="IPR027417">
    <property type="entry name" value="P-loop_NTPase"/>
</dbReference>